<accession>A0A6A5UZN5</accession>
<evidence type="ECO:0008006" key="3">
    <source>
        <dbReference type="Google" id="ProtNLM"/>
    </source>
</evidence>
<gene>
    <name evidence="1" type="ORF">BU23DRAFT_263928</name>
</gene>
<reference evidence="1" key="1">
    <citation type="journal article" date="2020" name="Stud. Mycol.">
        <title>101 Dothideomycetes genomes: a test case for predicting lifestyles and emergence of pathogens.</title>
        <authorList>
            <person name="Haridas S."/>
            <person name="Albert R."/>
            <person name="Binder M."/>
            <person name="Bloem J."/>
            <person name="Labutti K."/>
            <person name="Salamov A."/>
            <person name="Andreopoulos B."/>
            <person name="Baker S."/>
            <person name="Barry K."/>
            <person name="Bills G."/>
            <person name="Bluhm B."/>
            <person name="Cannon C."/>
            <person name="Castanera R."/>
            <person name="Culley D."/>
            <person name="Daum C."/>
            <person name="Ezra D."/>
            <person name="Gonzalez J."/>
            <person name="Henrissat B."/>
            <person name="Kuo A."/>
            <person name="Liang C."/>
            <person name="Lipzen A."/>
            <person name="Lutzoni F."/>
            <person name="Magnuson J."/>
            <person name="Mondo S."/>
            <person name="Nolan M."/>
            <person name="Ohm R."/>
            <person name="Pangilinan J."/>
            <person name="Park H.-J."/>
            <person name="Ramirez L."/>
            <person name="Alfaro M."/>
            <person name="Sun H."/>
            <person name="Tritt A."/>
            <person name="Yoshinaga Y."/>
            <person name="Zwiers L.-H."/>
            <person name="Turgeon B."/>
            <person name="Goodwin S."/>
            <person name="Spatafora J."/>
            <person name="Crous P."/>
            <person name="Grigoriev I."/>
        </authorList>
    </citation>
    <scope>NUCLEOTIDE SEQUENCE</scope>
    <source>
        <strain evidence="1">CBS 107.79</strain>
    </source>
</reference>
<name>A0A6A5UZN5_9PLEO</name>
<sequence>MPHVRECSFYGRPIEPLAFYLPSFSNIYQQNQSRLYSIPKEIHDLIFEYALTEDAALSPINDHALRRNSKGQVSKVNSAISILQTCKAVYLEAYRLPMLLNGCLAYRINDYSSPHHTCDPL</sequence>
<keyword evidence="2" id="KW-1185">Reference proteome</keyword>
<protein>
    <recommendedName>
        <fullName evidence="3">F-box domain-containing protein</fullName>
    </recommendedName>
</protein>
<dbReference type="Proteomes" id="UP000800036">
    <property type="component" value="Unassembled WGS sequence"/>
</dbReference>
<dbReference type="OrthoDB" id="3794033at2759"/>
<organism evidence="1 2">
    <name type="scientific">Bimuria novae-zelandiae CBS 107.79</name>
    <dbReference type="NCBI Taxonomy" id="1447943"/>
    <lineage>
        <taxon>Eukaryota</taxon>
        <taxon>Fungi</taxon>
        <taxon>Dikarya</taxon>
        <taxon>Ascomycota</taxon>
        <taxon>Pezizomycotina</taxon>
        <taxon>Dothideomycetes</taxon>
        <taxon>Pleosporomycetidae</taxon>
        <taxon>Pleosporales</taxon>
        <taxon>Massarineae</taxon>
        <taxon>Didymosphaeriaceae</taxon>
        <taxon>Bimuria</taxon>
    </lineage>
</organism>
<evidence type="ECO:0000313" key="2">
    <source>
        <dbReference type="Proteomes" id="UP000800036"/>
    </source>
</evidence>
<dbReference type="AlphaFoldDB" id="A0A6A5UZN5"/>
<dbReference type="EMBL" id="ML976721">
    <property type="protein sequence ID" value="KAF1968326.1"/>
    <property type="molecule type" value="Genomic_DNA"/>
</dbReference>
<proteinExistence type="predicted"/>
<evidence type="ECO:0000313" key="1">
    <source>
        <dbReference type="EMBL" id="KAF1968326.1"/>
    </source>
</evidence>